<keyword evidence="7" id="KW-1185">Reference proteome</keyword>
<proteinExistence type="inferred from homology"/>
<dbReference type="GO" id="GO:0004674">
    <property type="term" value="F:protein serine/threonine kinase activity"/>
    <property type="evidence" value="ECO:0007669"/>
    <property type="project" value="TreeGrafter"/>
</dbReference>
<evidence type="ECO:0000256" key="1">
    <source>
        <dbReference type="ARBA" id="ARBA00010164"/>
    </source>
</evidence>
<feature type="domain" description="HipA N-terminal subdomain 1" evidence="5">
    <location>
        <begin position="12"/>
        <end position="83"/>
    </location>
</feature>
<dbReference type="AlphaFoldDB" id="A0A1M6WQ58"/>
<evidence type="ECO:0000259" key="4">
    <source>
        <dbReference type="Pfam" id="PF07804"/>
    </source>
</evidence>
<dbReference type="Pfam" id="PF07804">
    <property type="entry name" value="HipA_C"/>
    <property type="match status" value="1"/>
</dbReference>
<dbReference type="PANTHER" id="PTHR37419:SF8">
    <property type="entry name" value="TOXIN YJJJ"/>
    <property type="match status" value="1"/>
</dbReference>
<dbReference type="Pfam" id="PF13657">
    <property type="entry name" value="Couple_hipA"/>
    <property type="match status" value="1"/>
</dbReference>
<keyword evidence="2" id="KW-0808">Transferase</keyword>
<protein>
    <submittedName>
        <fullName evidence="6">Serine/threonine-protein kinase HipA</fullName>
    </submittedName>
</protein>
<evidence type="ECO:0000256" key="2">
    <source>
        <dbReference type="ARBA" id="ARBA00022679"/>
    </source>
</evidence>
<dbReference type="STRING" id="1054996.SAMN05444414_10341"/>
<dbReference type="Proteomes" id="UP000184191">
    <property type="component" value="Unassembled WGS sequence"/>
</dbReference>
<evidence type="ECO:0000259" key="5">
    <source>
        <dbReference type="Pfam" id="PF13657"/>
    </source>
</evidence>
<feature type="domain" description="HipA-like C-terminal" evidence="4">
    <location>
        <begin position="167"/>
        <end position="374"/>
    </location>
</feature>
<accession>A0A1M6WQ58</accession>
<dbReference type="RefSeq" id="WP_073195285.1">
    <property type="nucleotide sequence ID" value="NZ_FRBN01000003.1"/>
</dbReference>
<dbReference type="OrthoDB" id="9805913at2"/>
<sequence length="409" mass="45649">MVEVWIDWKGLKQVGMLHRTAGRGRERVSFTYHDNWLGDENAFGLSPDMPLVKGQFVPEAGQDMLAPLGDSAPDTWGRTVMRRFEGRMAEAEGRRPRVLQETDYLLGVNDETRLGALRFKVDGEFQAREGIGVPALVSLGDLLNASQRVLRGEESAEDLQMLFAPGSSLGGARPKASILDQHGRLSVAKFPKETDTYCVERWEAIALELARRAGIMVSDHTLEMAGDKPVFLSHRFDRNDDGRIPFISAMAMLGGKDGESYSYLDLADIITSESVTPDQDREELYRRVAFSILVTNLDDHMRNHGFLRGRGGWHLSPAYDINPVPNQPRVLKSYVDDNNPDASIALHRAQNESYLLERGEADRIIVEVAEATSSWRDVARGLGAPEREIKEMTTAFEHEEADLARAELG</sequence>
<dbReference type="PANTHER" id="PTHR37419">
    <property type="entry name" value="SERINE/THREONINE-PROTEIN KINASE TOXIN HIPA"/>
    <property type="match status" value="1"/>
</dbReference>
<dbReference type="EMBL" id="FRBN01000003">
    <property type="protein sequence ID" value="SHK95821.1"/>
    <property type="molecule type" value="Genomic_DNA"/>
</dbReference>
<dbReference type="InterPro" id="IPR012893">
    <property type="entry name" value="HipA-like_C"/>
</dbReference>
<dbReference type="InterPro" id="IPR017508">
    <property type="entry name" value="HipA_N1"/>
</dbReference>
<evidence type="ECO:0000256" key="3">
    <source>
        <dbReference type="ARBA" id="ARBA00022777"/>
    </source>
</evidence>
<dbReference type="GO" id="GO:0005829">
    <property type="term" value="C:cytosol"/>
    <property type="evidence" value="ECO:0007669"/>
    <property type="project" value="TreeGrafter"/>
</dbReference>
<name>A0A1M6WQ58_9RHOB</name>
<keyword evidence="3 6" id="KW-0418">Kinase</keyword>
<evidence type="ECO:0000313" key="6">
    <source>
        <dbReference type="EMBL" id="SHK95821.1"/>
    </source>
</evidence>
<evidence type="ECO:0000313" key="7">
    <source>
        <dbReference type="Proteomes" id="UP000184191"/>
    </source>
</evidence>
<dbReference type="InterPro" id="IPR052028">
    <property type="entry name" value="HipA_Ser/Thr_kinase"/>
</dbReference>
<reference evidence="7" key="1">
    <citation type="submission" date="2016-11" db="EMBL/GenBank/DDBJ databases">
        <authorList>
            <person name="Varghese N."/>
            <person name="Submissions S."/>
        </authorList>
    </citation>
    <scope>NUCLEOTIDE SEQUENCE [LARGE SCALE GENOMIC DNA]</scope>
    <source>
        <strain evidence="7">DSM 29327</strain>
    </source>
</reference>
<comment type="similarity">
    <text evidence="1">Belongs to the HipA Ser/Thr kinase family.</text>
</comment>
<gene>
    <name evidence="6" type="ORF">SAMN05444414_10341</name>
</gene>
<organism evidence="6 7">
    <name type="scientific">Roseovarius marisflavi</name>
    <dbReference type="NCBI Taxonomy" id="1054996"/>
    <lineage>
        <taxon>Bacteria</taxon>
        <taxon>Pseudomonadati</taxon>
        <taxon>Pseudomonadota</taxon>
        <taxon>Alphaproteobacteria</taxon>
        <taxon>Rhodobacterales</taxon>
        <taxon>Roseobacteraceae</taxon>
        <taxon>Roseovarius</taxon>
    </lineage>
</organism>